<accession>F5YHE6</accession>
<sequence length="1253" mass="127579">MKNMNERNDNRKPNRFGIRNFSGPALKVSLSAFILPVILAACLNPVQDAKPPVLGRVLVSLGDGGGRSLLPPTTDFTKFTLVFSSGEKTVTMDLTGDDSKTISAGGYGVDLELGTWNLTVSAYTGTAPDYTLTAESAEAVEIVVSWGSISVQKIWLIPVTVGNGTFSWDISFPITMGTFINDVATLELKKPDGAIAVHQDLLAANLTNTATEKVSKGSVDIPVEYYDVVIRLQKDEKLAGRAELARIFPGLTTDAVFSFTEDDFVSQKYLMGEIQDPANTSGLTLSDVRITAFDSDPRVAGNPISDPVTVTEGRWALKVPVDTSSAYFKVEFHLSGNTPGVYETIEGPFNTTVTNEGALTEPIPPAAIIPFQAQVDDILYFTLEDAIEAAKNISATKSASNPVIVTLLEDISLSSPITISTGTFVKLVSRPASGAGEGKTLSRATTDSLFTVETGGYLELGGDATLTINGEKGTYSAVTSALITVDGGAFTMTSSSIRENHDHGVYVESGTFTMSGGSITGNENSGVGMLDGTFTLKGGNIGGELIEGNTAVSGGGVLMSGGIFEMSGGSISGNASSGVASTDGTGGGVAVHGGTFTMSGGSIRNNTAFSLSGGSGGGVYVSAGDFDMQGGSITGNKARTLSANDGYGGGVYKDGNGKFEMKGSASIASNEAGDGGGVYVAAGGFDMQGGSIAENKANFSAVNNGNGGGVYVKNGRFYMQNNSSIKENEAMQDGGGVYMENGAFTMDPGTSIASNSAGQDGGGMLLYSSSNKEFKIQGSITGNSAQNGGGMFVELSNANTLYFAGIIGGDDPGKGNTAVMGGGMYIKNYRLTMNLISNTSGFITGNTASTNGGGVYVDAVSFTVKGATAITGNTATGTGGVPGLGGGVYVNGGTFNMQDTSSIKENEAGQDGGGVYVANAGIFTMYSTSFIKENEAGQDGGGVYVNAGTFNMQDTSSIKENEAGQYGGGVYVANAGSFAMMHTSFMKKNEAGQDGGGVYVVNAGSFVMEGATAITWNTASINGGGVYVDAGSFNMLNTSLIEKNMAGQDGGGVYVADGNFDMGTYSSDSPSISENTASDGGGIYVANPGTVNFNQGSITGNTASTNGGGVYVDAGSFTMGGNSAITGNTASTNGGGVYVDAGSFTMEGNSAITGNIASTNGGGVYVDAGNFKIGYSLSDNTSIFENTAINGGGMYVANPSGTVTFLYGSITGNTATGTGGVLGLGGGVYSKKTLANTSLVVDNTPDNYIYISP</sequence>
<organism evidence="1 2">
    <name type="scientific">Treponema primitia (strain ATCC BAA-887 / DSM 12427 / ZAS-2)</name>
    <dbReference type="NCBI Taxonomy" id="545694"/>
    <lineage>
        <taxon>Bacteria</taxon>
        <taxon>Pseudomonadati</taxon>
        <taxon>Spirochaetota</taxon>
        <taxon>Spirochaetia</taxon>
        <taxon>Spirochaetales</taxon>
        <taxon>Treponemataceae</taxon>
        <taxon>Treponema</taxon>
    </lineage>
</organism>
<reference evidence="2" key="1">
    <citation type="submission" date="2009-12" db="EMBL/GenBank/DDBJ databases">
        <title>Complete sequence of Treponema primitia strain ZAS-2.</title>
        <authorList>
            <person name="Tetu S.G."/>
            <person name="Matson E."/>
            <person name="Ren Q."/>
            <person name="Seshadri R."/>
            <person name="Elbourne L."/>
            <person name="Hassan K.A."/>
            <person name="Durkin A."/>
            <person name="Radune D."/>
            <person name="Mohamoud Y."/>
            <person name="Shay R."/>
            <person name="Jin S."/>
            <person name="Zhang X."/>
            <person name="Lucey K."/>
            <person name="Ballor N.R."/>
            <person name="Ottesen E."/>
            <person name="Rosenthal R."/>
            <person name="Allen A."/>
            <person name="Leadbetter J.R."/>
            <person name="Paulsen I.T."/>
        </authorList>
    </citation>
    <scope>NUCLEOTIDE SEQUENCE [LARGE SCALE GENOMIC DNA]</scope>
    <source>
        <strain evidence="2">ATCC BAA-887 / DSM 12427 / ZAS-2</strain>
    </source>
</reference>
<keyword evidence="2" id="KW-1185">Reference proteome</keyword>
<dbReference type="eggNOG" id="COG3210">
    <property type="taxonomic scope" value="Bacteria"/>
</dbReference>
<dbReference type="RefSeq" id="WP_015707771.1">
    <property type="nucleotide sequence ID" value="NC_015578.1"/>
</dbReference>
<dbReference type="InterPro" id="IPR011050">
    <property type="entry name" value="Pectin_lyase_fold/virulence"/>
</dbReference>
<dbReference type="Gene3D" id="2.160.20.20">
    <property type="match status" value="1"/>
</dbReference>
<dbReference type="AlphaFoldDB" id="F5YHE6"/>
<dbReference type="PANTHER" id="PTHR11319">
    <property type="entry name" value="G PROTEIN-COUPLED RECEPTOR-RELATED"/>
    <property type="match status" value="1"/>
</dbReference>
<dbReference type="EMBL" id="CP001843">
    <property type="protein sequence ID" value="AEF86361.1"/>
    <property type="molecule type" value="Genomic_DNA"/>
</dbReference>
<dbReference type="eggNOG" id="COG2931">
    <property type="taxonomic scope" value="Bacteria"/>
</dbReference>
<dbReference type="STRING" id="545694.TREPR_2436"/>
<name>F5YHE6_TREPZ</name>
<gene>
    <name evidence="1" type="ordered locus">TREPR_2436</name>
</gene>
<dbReference type="SMART" id="SM00710">
    <property type="entry name" value="PbH1"/>
    <property type="match status" value="13"/>
</dbReference>
<dbReference type="PANTHER" id="PTHR11319:SF35">
    <property type="entry name" value="OUTER MEMBRANE PROTEIN PMPC-RELATED"/>
    <property type="match status" value="1"/>
</dbReference>
<dbReference type="SUPFAM" id="SSF51126">
    <property type="entry name" value="Pectin lyase-like"/>
    <property type="match status" value="2"/>
</dbReference>
<protein>
    <submittedName>
        <fullName evidence="1">Putative extracellular nuclease</fullName>
    </submittedName>
</protein>
<proteinExistence type="predicted"/>
<dbReference type="InterPro" id="IPR006626">
    <property type="entry name" value="PbH1"/>
</dbReference>
<dbReference type="OrthoDB" id="359253at2"/>
<dbReference type="HOGENOM" id="CLU_287136_0_0_12"/>
<dbReference type="Proteomes" id="UP000009223">
    <property type="component" value="Chromosome"/>
</dbReference>
<dbReference type="InterPro" id="IPR012332">
    <property type="entry name" value="Autotransporter_pectin_lyase_C"/>
</dbReference>
<evidence type="ECO:0000313" key="2">
    <source>
        <dbReference type="Proteomes" id="UP000009223"/>
    </source>
</evidence>
<dbReference type="KEGG" id="tpi:TREPR_2436"/>
<evidence type="ECO:0000313" key="1">
    <source>
        <dbReference type="EMBL" id="AEF86361.1"/>
    </source>
</evidence>
<reference evidence="1 2" key="2">
    <citation type="journal article" date="2011" name="ISME J.">
        <title>RNA-seq reveals cooperative metabolic interactions between two termite-gut spirochete species in co-culture.</title>
        <authorList>
            <person name="Rosenthal A.Z."/>
            <person name="Matson E.G."/>
            <person name="Eldar A."/>
            <person name="Leadbetter J.R."/>
        </authorList>
    </citation>
    <scope>NUCLEOTIDE SEQUENCE [LARGE SCALE GENOMIC DNA]</scope>
    <source>
        <strain evidence="2">ATCC BAA-887 / DSM 12427 / ZAS-2</strain>
    </source>
</reference>